<evidence type="ECO:0000313" key="3">
    <source>
        <dbReference type="Proteomes" id="UP000250086"/>
    </source>
</evidence>
<dbReference type="OrthoDB" id="9815328at2"/>
<dbReference type="Proteomes" id="UP000250086">
    <property type="component" value="Unassembled WGS sequence"/>
</dbReference>
<organism evidence="2 3">
    <name type="scientific">Anaerobiospirillum thomasii</name>
    <dbReference type="NCBI Taxonomy" id="179995"/>
    <lineage>
        <taxon>Bacteria</taxon>
        <taxon>Pseudomonadati</taxon>
        <taxon>Pseudomonadota</taxon>
        <taxon>Gammaproteobacteria</taxon>
        <taxon>Aeromonadales</taxon>
        <taxon>Succinivibrionaceae</taxon>
        <taxon>Anaerobiospirillum</taxon>
    </lineage>
</organism>
<dbReference type="PROSITE" id="PS51257">
    <property type="entry name" value="PROKAR_LIPOPROTEIN"/>
    <property type="match status" value="1"/>
</dbReference>
<feature type="chain" id="PRO_5015889785" description="Lipoprotein" evidence="1">
    <location>
        <begin position="20"/>
        <end position="131"/>
    </location>
</feature>
<keyword evidence="3" id="KW-1185">Reference proteome</keyword>
<dbReference type="AlphaFoldDB" id="A0A2X0V7S2"/>
<evidence type="ECO:0000256" key="1">
    <source>
        <dbReference type="SAM" id="SignalP"/>
    </source>
</evidence>
<gene>
    <name evidence="2" type="ORF">NCTC13093_00509</name>
</gene>
<name>A0A2X0V7S2_9GAMM</name>
<feature type="signal peptide" evidence="1">
    <location>
        <begin position="1"/>
        <end position="19"/>
    </location>
</feature>
<proteinExistence type="predicted"/>
<sequence length="131" mass="14291">MKNNKLLSALVIACAVSFATVSVSGCASGSTETVSTQVSATNANQVKKALLEALHERDFTTKIVSDGVIEATYARGDHSVTVNVLYTANNFDIVYVTSTNLKAENGKIHRNYNRWINNVRKDTQKLLNKAQ</sequence>
<dbReference type="RefSeq" id="WP_113743330.1">
    <property type="nucleotide sequence ID" value="NZ_UAPU01000007.1"/>
</dbReference>
<dbReference type="EMBL" id="UAPV01000001">
    <property type="protein sequence ID" value="SPT69146.1"/>
    <property type="molecule type" value="Genomic_DNA"/>
</dbReference>
<evidence type="ECO:0000313" key="2">
    <source>
        <dbReference type="EMBL" id="SPT69146.1"/>
    </source>
</evidence>
<reference evidence="2 3" key="1">
    <citation type="submission" date="2018-06" db="EMBL/GenBank/DDBJ databases">
        <authorList>
            <consortium name="Pathogen Informatics"/>
            <person name="Doyle S."/>
        </authorList>
    </citation>
    <scope>NUCLEOTIDE SEQUENCE [LARGE SCALE GENOMIC DNA]</scope>
    <source>
        <strain evidence="2 3">NCTC13093</strain>
    </source>
</reference>
<protein>
    <recommendedName>
        <fullName evidence="4">Lipoprotein</fullName>
    </recommendedName>
</protein>
<keyword evidence="1" id="KW-0732">Signal</keyword>
<evidence type="ECO:0008006" key="4">
    <source>
        <dbReference type="Google" id="ProtNLM"/>
    </source>
</evidence>
<accession>A0A2X0V7S2</accession>